<feature type="chain" id="PRO_5044155485" evidence="2">
    <location>
        <begin position="26"/>
        <end position="182"/>
    </location>
</feature>
<evidence type="ECO:0000256" key="1">
    <source>
        <dbReference type="SAM" id="MobiDB-lite"/>
    </source>
</evidence>
<keyword evidence="4" id="KW-1185">Reference proteome</keyword>
<organism evidence="3 4">
    <name type="scientific">Aspergillus fumigatiaffinis</name>
    <dbReference type="NCBI Taxonomy" id="340414"/>
    <lineage>
        <taxon>Eukaryota</taxon>
        <taxon>Fungi</taxon>
        <taxon>Dikarya</taxon>
        <taxon>Ascomycota</taxon>
        <taxon>Pezizomycotina</taxon>
        <taxon>Eurotiomycetes</taxon>
        <taxon>Eurotiomycetidae</taxon>
        <taxon>Eurotiales</taxon>
        <taxon>Aspergillaceae</taxon>
        <taxon>Aspergillus</taxon>
        <taxon>Aspergillus subgen. Fumigati</taxon>
    </lineage>
</organism>
<feature type="compositionally biased region" description="Low complexity" evidence="1">
    <location>
        <begin position="31"/>
        <end position="40"/>
    </location>
</feature>
<name>A0A8H4MC85_9EURO</name>
<feature type="region of interest" description="Disordered" evidence="1">
    <location>
        <begin position="31"/>
        <end position="73"/>
    </location>
</feature>
<protein>
    <submittedName>
        <fullName evidence="3">Uncharacterized protein</fullName>
    </submittedName>
</protein>
<sequence>MLSSRGKFAWANMFCFTNLLECWKASPSASGGAQSPAHQATNENVSKYQNIPPMIQSNSGTMEDTASSEPSSAAPIDVVEAEKNFGISYFRDYRGIAIIGGQYHILFRARFQRLPDRLHLISCPRWIYAPDLTSDGRELLRIRLDAAADSIPKEEWDKLKSRFEIVKKEWFIVSDKKEEQEI</sequence>
<dbReference type="AlphaFoldDB" id="A0A8H4MC85"/>
<feature type="compositionally biased region" description="Polar residues" evidence="1">
    <location>
        <begin position="41"/>
        <end position="71"/>
    </location>
</feature>
<comment type="caution">
    <text evidence="3">The sequence shown here is derived from an EMBL/GenBank/DDBJ whole genome shotgun (WGS) entry which is preliminary data.</text>
</comment>
<keyword evidence="2" id="KW-0732">Signal</keyword>
<reference evidence="3" key="2">
    <citation type="submission" date="2020-04" db="EMBL/GenBank/DDBJ databases">
        <authorList>
            <person name="Santos R.A.C."/>
            <person name="Steenwyk J.L."/>
            <person name="Rivero-Menendez O."/>
            <person name="Mead M.E."/>
            <person name="Silva L.P."/>
            <person name="Bastos R.W."/>
            <person name="Alastruey-Izquierdo A."/>
            <person name="Goldman G.H."/>
            <person name="Rokas A."/>
        </authorList>
    </citation>
    <scope>NUCLEOTIDE SEQUENCE</scope>
    <source>
        <strain evidence="3">CNM-CM6805</strain>
    </source>
</reference>
<gene>
    <name evidence="3" type="ORF">CNMCM6805_000650</name>
</gene>
<evidence type="ECO:0000256" key="2">
    <source>
        <dbReference type="SAM" id="SignalP"/>
    </source>
</evidence>
<reference evidence="3" key="1">
    <citation type="journal article" date="2020" name="bioRxiv">
        <title>Genomic and phenotypic heterogeneity of clinical isolates of the human pathogens Aspergillus fumigatus, Aspergillus lentulus and Aspergillus fumigatiaffinis.</title>
        <authorList>
            <person name="dos Santos R.A.C."/>
            <person name="Steenwyk J.L."/>
            <person name="Rivero-Menendez O."/>
            <person name="Mead M.E."/>
            <person name="Silva L.P."/>
            <person name="Bastos R.W."/>
            <person name="Alastruey-Izquierdo A."/>
            <person name="Goldman G.H."/>
            <person name="Rokas A."/>
        </authorList>
    </citation>
    <scope>NUCLEOTIDE SEQUENCE</scope>
    <source>
        <strain evidence="3">CNM-CM6805</strain>
    </source>
</reference>
<evidence type="ECO:0000313" key="3">
    <source>
        <dbReference type="EMBL" id="KAF4230615.1"/>
    </source>
</evidence>
<feature type="signal peptide" evidence="2">
    <location>
        <begin position="1"/>
        <end position="25"/>
    </location>
</feature>
<proteinExistence type="predicted"/>
<dbReference type="Proteomes" id="UP000653565">
    <property type="component" value="Unassembled WGS sequence"/>
</dbReference>
<accession>A0A8H4MC85</accession>
<dbReference type="OrthoDB" id="4497709at2759"/>
<evidence type="ECO:0000313" key="4">
    <source>
        <dbReference type="Proteomes" id="UP000653565"/>
    </source>
</evidence>
<dbReference type="EMBL" id="JAAAPX010000114">
    <property type="protein sequence ID" value="KAF4230615.1"/>
    <property type="molecule type" value="Genomic_DNA"/>
</dbReference>